<organism evidence="1 2">
    <name type="scientific">Chryseobacterium caseinilyticum</name>
    <dbReference type="NCBI Taxonomy" id="2771428"/>
    <lineage>
        <taxon>Bacteria</taxon>
        <taxon>Pseudomonadati</taxon>
        <taxon>Bacteroidota</taxon>
        <taxon>Flavobacteriia</taxon>
        <taxon>Flavobacteriales</taxon>
        <taxon>Weeksellaceae</taxon>
        <taxon>Chryseobacterium group</taxon>
        <taxon>Chryseobacterium</taxon>
    </lineage>
</organism>
<dbReference type="Proteomes" id="UP000637299">
    <property type="component" value="Unassembled WGS sequence"/>
</dbReference>
<name>A0ABR8ZEI1_9FLAO</name>
<accession>A0ABR8ZEI1</accession>
<comment type="caution">
    <text evidence="1">The sequence shown here is derived from an EMBL/GenBank/DDBJ whole genome shotgun (WGS) entry which is preliminary data.</text>
</comment>
<keyword evidence="2" id="KW-1185">Reference proteome</keyword>
<evidence type="ECO:0000313" key="2">
    <source>
        <dbReference type="Proteomes" id="UP000637299"/>
    </source>
</evidence>
<protein>
    <recommendedName>
        <fullName evidence="3">Carboxypeptidase regulatory-like domain-containing protein</fullName>
    </recommendedName>
</protein>
<dbReference type="EMBL" id="JACYFS010000005">
    <property type="protein sequence ID" value="MBD8083705.1"/>
    <property type="molecule type" value="Genomic_DNA"/>
</dbReference>
<reference evidence="1 2" key="1">
    <citation type="submission" date="2020-09" db="EMBL/GenBank/DDBJ databases">
        <title>Genome seq and assembly of Chryseobacterium sp.</title>
        <authorList>
            <person name="Chhetri G."/>
        </authorList>
    </citation>
    <scope>NUCLEOTIDE SEQUENCE [LARGE SCALE GENOMIC DNA]</scope>
    <source>
        <strain evidence="1 2">GCR10</strain>
    </source>
</reference>
<dbReference type="RefSeq" id="WP_191737567.1">
    <property type="nucleotide sequence ID" value="NZ_JACYFS010000005.1"/>
</dbReference>
<sequence length="292" mass="33398">MNNFIKITNPCSEKLENMRDVSDGKFCGVCNKNVVDFSEFTSSEIQDFFVKNRVQQVCGNFTKNKTEFKPDQKNVQNKHLKRNTGFSKIAAGMALSASIISLYPAQAVKPIVKESVKNQAEQKDEKQENKKDDGNFIISGKLVSIKENQPLVGSVSFLTTTKIYIAETDENGYYHLEIPKEILKYESLLEFSPKDIYHSTKLEIITIENLGKKKTVQLENNGWGNYYGIIESPLPGKNSLVIAEGKILDSKTFTRSYSLFPNKYIVRYIPKEFVKFFTKKDYEDVYLVFIKP</sequence>
<evidence type="ECO:0000313" key="1">
    <source>
        <dbReference type="EMBL" id="MBD8083705.1"/>
    </source>
</evidence>
<proteinExistence type="predicted"/>
<gene>
    <name evidence="1" type="ORF">IC610_14890</name>
</gene>
<evidence type="ECO:0008006" key="3">
    <source>
        <dbReference type="Google" id="ProtNLM"/>
    </source>
</evidence>